<accession>A0A1I7WNH4</accession>
<keyword evidence="1" id="KW-1185">Reference proteome</keyword>
<sequence length="172" mass="20207">MPHVLHEIFYNEAVEGEEGKLSQEKSRIPTESAINEEYTSIEQSNKEEMKNEGYISDEKCNCQDCQIEDFLAQLYNIKNVCADLYIDEVRSLKSMTVEFIGQMWSEYTITWYAHNHCGVHHPLVSKKTLHVWADAILIGFGCMEQVDWNYERLEELHEDLVIHLKRAIYLFL</sequence>
<name>A0A1I7WNH4_HETBA</name>
<evidence type="ECO:0000313" key="1">
    <source>
        <dbReference type="Proteomes" id="UP000095283"/>
    </source>
</evidence>
<proteinExistence type="predicted"/>
<reference evidence="2" key="1">
    <citation type="submission" date="2016-11" db="UniProtKB">
        <authorList>
            <consortium name="WormBaseParasite"/>
        </authorList>
    </citation>
    <scope>IDENTIFICATION</scope>
</reference>
<dbReference type="AlphaFoldDB" id="A0A1I7WNH4"/>
<organism evidence="1 2">
    <name type="scientific">Heterorhabditis bacteriophora</name>
    <name type="common">Entomopathogenic nematode worm</name>
    <dbReference type="NCBI Taxonomy" id="37862"/>
    <lineage>
        <taxon>Eukaryota</taxon>
        <taxon>Metazoa</taxon>
        <taxon>Ecdysozoa</taxon>
        <taxon>Nematoda</taxon>
        <taxon>Chromadorea</taxon>
        <taxon>Rhabditida</taxon>
        <taxon>Rhabditina</taxon>
        <taxon>Rhabditomorpha</taxon>
        <taxon>Strongyloidea</taxon>
        <taxon>Heterorhabditidae</taxon>
        <taxon>Heterorhabditis</taxon>
    </lineage>
</organism>
<evidence type="ECO:0000313" key="2">
    <source>
        <dbReference type="WBParaSite" id="Hba_06689"/>
    </source>
</evidence>
<protein>
    <submittedName>
        <fullName evidence="2">Uncharacterized protein</fullName>
    </submittedName>
</protein>
<dbReference type="WBParaSite" id="Hba_06689">
    <property type="protein sequence ID" value="Hba_06689"/>
    <property type="gene ID" value="Hba_06689"/>
</dbReference>
<dbReference type="Proteomes" id="UP000095283">
    <property type="component" value="Unplaced"/>
</dbReference>